<evidence type="ECO:0000256" key="3">
    <source>
        <dbReference type="ARBA" id="ARBA00023163"/>
    </source>
</evidence>
<keyword evidence="7" id="KW-1185">Reference proteome</keyword>
<keyword evidence="3" id="KW-0804">Transcription</keyword>
<dbReference type="Gene3D" id="2.30.30.1020">
    <property type="entry name" value="CCR4-NOT complex subunit 2/3/5, C-terminal domain"/>
    <property type="match status" value="1"/>
</dbReference>
<dbReference type="STRING" id="1569628.A0A316V223"/>
<dbReference type="GO" id="GO:0000289">
    <property type="term" value="P:nuclear-transcribed mRNA poly(A) tail shortening"/>
    <property type="evidence" value="ECO:0007669"/>
    <property type="project" value="UniProtKB-ARBA"/>
</dbReference>
<feature type="compositionally biased region" description="Polar residues" evidence="4">
    <location>
        <begin position="573"/>
        <end position="591"/>
    </location>
</feature>
<evidence type="ECO:0000313" key="7">
    <source>
        <dbReference type="Proteomes" id="UP000245884"/>
    </source>
</evidence>
<comment type="similarity">
    <text evidence="1">Belongs to the CNOT2/3/5 family.</text>
</comment>
<dbReference type="InterPro" id="IPR038635">
    <property type="entry name" value="CCR4-NOT_su2/3/5_C_sf"/>
</dbReference>
<gene>
    <name evidence="6" type="ORF">BDZ90DRAFT_230348</name>
</gene>
<feature type="domain" description="NOT2/NOT3/NOT5 C-terminal" evidence="5">
    <location>
        <begin position="403"/>
        <end position="529"/>
    </location>
</feature>
<evidence type="ECO:0000256" key="1">
    <source>
        <dbReference type="ARBA" id="ARBA00007682"/>
    </source>
</evidence>
<protein>
    <recommendedName>
        <fullName evidence="5">NOT2/NOT3/NOT5 C-terminal domain-containing protein</fullName>
    </recommendedName>
</protein>
<feature type="region of interest" description="Disordered" evidence="4">
    <location>
        <begin position="1"/>
        <end position="103"/>
    </location>
</feature>
<evidence type="ECO:0000313" key="6">
    <source>
        <dbReference type="EMBL" id="PWN29475.1"/>
    </source>
</evidence>
<feature type="region of interest" description="Disordered" evidence="4">
    <location>
        <begin position="166"/>
        <end position="209"/>
    </location>
</feature>
<dbReference type="InterPro" id="IPR007282">
    <property type="entry name" value="NOT2/3/5_C"/>
</dbReference>
<evidence type="ECO:0000259" key="5">
    <source>
        <dbReference type="Pfam" id="PF04153"/>
    </source>
</evidence>
<feature type="compositionally biased region" description="Low complexity" evidence="4">
    <location>
        <begin position="166"/>
        <end position="175"/>
    </location>
</feature>
<feature type="region of interest" description="Disordered" evidence="4">
    <location>
        <begin position="286"/>
        <end position="337"/>
    </location>
</feature>
<keyword evidence="2" id="KW-0805">Transcription regulation</keyword>
<reference evidence="6 7" key="1">
    <citation type="journal article" date="2018" name="Mol. Biol. Evol.">
        <title>Broad Genomic Sampling Reveals a Smut Pathogenic Ancestry of the Fungal Clade Ustilaginomycotina.</title>
        <authorList>
            <person name="Kijpornyongpan T."/>
            <person name="Mondo S.J."/>
            <person name="Barry K."/>
            <person name="Sandor L."/>
            <person name="Lee J."/>
            <person name="Lipzen A."/>
            <person name="Pangilinan J."/>
            <person name="LaButti K."/>
            <person name="Hainaut M."/>
            <person name="Henrissat B."/>
            <person name="Grigoriev I.V."/>
            <person name="Spatafora J.W."/>
            <person name="Aime M.C."/>
        </authorList>
    </citation>
    <scope>NUCLEOTIDE SEQUENCE [LARGE SCALE GENOMIC DNA]</scope>
    <source>
        <strain evidence="6 7">MCA 5214</strain>
    </source>
</reference>
<proteinExistence type="inferred from homology"/>
<feature type="compositionally biased region" description="Low complexity" evidence="4">
    <location>
        <begin position="1"/>
        <end position="22"/>
    </location>
</feature>
<sequence>MQRPPGTQTPTRPTQHQQQHHQSSPFAGHQRPALPPGMNIGQTQSASGAGSVGNAAPGAPSGAPGLPGGMGSRMGFPPSGMGSPAAVRSMGPAGYAARSGGGSHGNTGAGSYLFAGGGGGGGAGSYGQGQGGGNLDMSDFPALGSAGAGVSQGQTSSLASTLSNAASRGGAASSGQGSGFTSDDFPALGAPSAAGGMTGGPQHFANGSQAQSAATAAAAAAAAEQASAAAALQHQASQREAHRLGMLSNVNGSPQAANRGTGQGQPPALNAARGGFGEMERNYATKLGSSQPTGMPALSTNTGGAQSWSQAEGGASNTNGTGARGTGPHPPSTTTPASQILYSPADRFGLIGLLRIIKLQAAGPGAGGVNGAPPEDVQMLALGTDLQTLGLDVGSEHPLYPDFHTPWSSDAHPLQRSQRSMVEPDFHLPSCYNVQPPPPAQTKVANFSDETLFFIFYSTPRDVLQEVAAMELHHRNWRFHKELQLWLTKEHNMEPTQKTPMYEKGQYVFWDVESWQRVTKNFVLLYELLEDRPALAAQAQAQQAQAMQQQQQQGGGPGGQAELQTAGAGAAPSTPSQVSTPAQTQAQPAGR</sequence>
<dbReference type="AlphaFoldDB" id="A0A316V223"/>
<organism evidence="6 7">
    <name type="scientific">Jaminaea rosea</name>
    <dbReference type="NCBI Taxonomy" id="1569628"/>
    <lineage>
        <taxon>Eukaryota</taxon>
        <taxon>Fungi</taxon>
        <taxon>Dikarya</taxon>
        <taxon>Basidiomycota</taxon>
        <taxon>Ustilaginomycotina</taxon>
        <taxon>Exobasidiomycetes</taxon>
        <taxon>Microstromatales</taxon>
        <taxon>Microstromatales incertae sedis</taxon>
        <taxon>Jaminaea</taxon>
    </lineage>
</organism>
<dbReference type="GO" id="GO:0030015">
    <property type="term" value="C:CCR4-NOT core complex"/>
    <property type="evidence" value="ECO:0007669"/>
    <property type="project" value="InterPro"/>
</dbReference>
<dbReference type="Proteomes" id="UP000245884">
    <property type="component" value="Unassembled WGS sequence"/>
</dbReference>
<feature type="region of interest" description="Disordered" evidence="4">
    <location>
        <begin position="545"/>
        <end position="591"/>
    </location>
</feature>
<dbReference type="GO" id="GO:0006355">
    <property type="term" value="P:regulation of DNA-templated transcription"/>
    <property type="evidence" value="ECO:0007669"/>
    <property type="project" value="InterPro"/>
</dbReference>
<dbReference type="RefSeq" id="XP_025364087.1">
    <property type="nucleotide sequence ID" value="XM_025505435.1"/>
</dbReference>
<dbReference type="GeneID" id="37027258"/>
<feature type="compositionally biased region" description="Polar residues" evidence="4">
    <location>
        <begin position="248"/>
        <end position="260"/>
    </location>
</feature>
<dbReference type="EMBL" id="KZ819663">
    <property type="protein sequence ID" value="PWN29475.1"/>
    <property type="molecule type" value="Genomic_DNA"/>
</dbReference>
<feature type="compositionally biased region" description="Polar residues" evidence="4">
    <location>
        <begin position="287"/>
        <end position="321"/>
    </location>
</feature>
<feature type="compositionally biased region" description="Low complexity" evidence="4">
    <location>
        <begin position="45"/>
        <end position="64"/>
    </location>
</feature>
<dbReference type="OrthoDB" id="25391at2759"/>
<dbReference type="InterPro" id="IPR040168">
    <property type="entry name" value="Not2/3/5"/>
</dbReference>
<dbReference type="Pfam" id="PF04153">
    <property type="entry name" value="NOT2_3_5_C"/>
    <property type="match status" value="1"/>
</dbReference>
<accession>A0A316V223</accession>
<evidence type="ECO:0000256" key="4">
    <source>
        <dbReference type="SAM" id="MobiDB-lite"/>
    </source>
</evidence>
<dbReference type="PANTHER" id="PTHR23326">
    <property type="entry name" value="CCR4 NOT-RELATED"/>
    <property type="match status" value="1"/>
</dbReference>
<evidence type="ECO:0000256" key="2">
    <source>
        <dbReference type="ARBA" id="ARBA00023015"/>
    </source>
</evidence>
<name>A0A316V223_9BASI</name>
<feature type="region of interest" description="Disordered" evidence="4">
    <location>
        <begin position="248"/>
        <end position="273"/>
    </location>
</feature>